<dbReference type="InterPro" id="IPR020472">
    <property type="entry name" value="WD40_PAC1"/>
</dbReference>
<comment type="caution">
    <text evidence="9">The sequence shown here is derived from an EMBL/GenBank/DDBJ whole genome shotgun (WGS) entry which is preliminary data.</text>
</comment>
<dbReference type="SUPFAM" id="SSF50978">
    <property type="entry name" value="WD40 repeat-like"/>
    <property type="match status" value="1"/>
</dbReference>
<dbReference type="InterPro" id="IPR050459">
    <property type="entry name" value="WD_repeat_RBAP46/RBAP48/MSI1"/>
</dbReference>
<feature type="repeat" description="WD" evidence="6">
    <location>
        <begin position="326"/>
        <end position="361"/>
    </location>
</feature>
<feature type="repeat" description="WD" evidence="6">
    <location>
        <begin position="282"/>
        <end position="318"/>
    </location>
</feature>
<dbReference type="Pfam" id="PF00400">
    <property type="entry name" value="WD40"/>
    <property type="match status" value="5"/>
</dbReference>
<evidence type="ECO:0000256" key="1">
    <source>
        <dbReference type="ARBA" id="ARBA00004123"/>
    </source>
</evidence>
<feature type="repeat" description="WD" evidence="6">
    <location>
        <begin position="185"/>
        <end position="221"/>
    </location>
</feature>
<dbReference type="Pfam" id="PF12265">
    <property type="entry name" value="CAF1C_H4-bd"/>
    <property type="match status" value="1"/>
</dbReference>
<feature type="repeat" description="WD" evidence="6">
    <location>
        <begin position="383"/>
        <end position="419"/>
    </location>
</feature>
<dbReference type="SMART" id="SM00320">
    <property type="entry name" value="WD40"/>
    <property type="match status" value="6"/>
</dbReference>
<evidence type="ECO:0000256" key="2">
    <source>
        <dbReference type="ARBA" id="ARBA00022574"/>
    </source>
</evidence>
<evidence type="ECO:0000313" key="9">
    <source>
        <dbReference type="EMBL" id="KAF7729899.1"/>
    </source>
</evidence>
<evidence type="ECO:0000256" key="6">
    <source>
        <dbReference type="PROSITE-ProRule" id="PRU00221"/>
    </source>
</evidence>
<evidence type="ECO:0000256" key="5">
    <source>
        <dbReference type="ARBA" id="ARBA00023242"/>
    </source>
</evidence>
<dbReference type="InterPro" id="IPR019775">
    <property type="entry name" value="WD40_repeat_CS"/>
</dbReference>
<keyword evidence="4" id="KW-0156">Chromatin regulator</keyword>
<keyword evidence="2 6" id="KW-0853">WD repeat</keyword>
<keyword evidence="5" id="KW-0539">Nucleus</keyword>
<dbReference type="InterPro" id="IPR036322">
    <property type="entry name" value="WD40_repeat_dom_sf"/>
</dbReference>
<keyword evidence="3" id="KW-0677">Repeat</keyword>
<evidence type="ECO:0000259" key="8">
    <source>
        <dbReference type="Pfam" id="PF12265"/>
    </source>
</evidence>
<dbReference type="Proteomes" id="UP000605846">
    <property type="component" value="Unassembled WGS sequence"/>
</dbReference>
<feature type="region of interest" description="Disordered" evidence="7">
    <location>
        <begin position="422"/>
        <end position="443"/>
    </location>
</feature>
<reference evidence="9" key="1">
    <citation type="submission" date="2020-01" db="EMBL/GenBank/DDBJ databases">
        <title>Genome Sequencing of Three Apophysomyces-Like Fungal Strains Confirms a Novel Fungal Genus in the Mucoromycota with divergent Burkholderia-like Endosymbiotic Bacteria.</title>
        <authorList>
            <person name="Stajich J.E."/>
            <person name="Macias A.M."/>
            <person name="Carter-House D."/>
            <person name="Lovett B."/>
            <person name="Kasson L.R."/>
            <person name="Berry K."/>
            <person name="Grigoriev I."/>
            <person name="Chang Y."/>
            <person name="Spatafora J."/>
            <person name="Kasson M.T."/>
        </authorList>
    </citation>
    <scope>NUCLEOTIDE SEQUENCE</scope>
    <source>
        <strain evidence="9">NRRL A-21654</strain>
    </source>
</reference>
<dbReference type="GO" id="GO:0005634">
    <property type="term" value="C:nucleus"/>
    <property type="evidence" value="ECO:0007669"/>
    <property type="project" value="UniProtKB-SubCell"/>
</dbReference>
<dbReference type="InterPro" id="IPR022052">
    <property type="entry name" value="Histone-bd_RBBP4-like_N"/>
</dbReference>
<feature type="repeat" description="WD" evidence="6">
    <location>
        <begin position="237"/>
        <end position="270"/>
    </location>
</feature>
<dbReference type="PROSITE" id="PS00678">
    <property type="entry name" value="WD_REPEATS_1"/>
    <property type="match status" value="3"/>
</dbReference>
<keyword evidence="10" id="KW-1185">Reference proteome</keyword>
<dbReference type="OrthoDB" id="427795at2759"/>
<dbReference type="Gene3D" id="2.130.10.10">
    <property type="entry name" value="YVTN repeat-like/Quinoprotein amine dehydrogenase"/>
    <property type="match status" value="1"/>
</dbReference>
<dbReference type="PRINTS" id="PR00320">
    <property type="entry name" value="GPROTEINBRPT"/>
</dbReference>
<dbReference type="InterPro" id="IPR001680">
    <property type="entry name" value="WD40_rpt"/>
</dbReference>
<dbReference type="PROSITE" id="PS50082">
    <property type="entry name" value="WD_REPEATS_2"/>
    <property type="match status" value="5"/>
</dbReference>
<dbReference type="AlphaFoldDB" id="A0A8H7BZX4"/>
<proteinExistence type="predicted"/>
<dbReference type="PANTHER" id="PTHR22850">
    <property type="entry name" value="WD40 REPEAT FAMILY"/>
    <property type="match status" value="1"/>
</dbReference>
<dbReference type="InterPro" id="IPR015943">
    <property type="entry name" value="WD40/YVTN_repeat-like_dom_sf"/>
</dbReference>
<evidence type="ECO:0000256" key="3">
    <source>
        <dbReference type="ARBA" id="ARBA00022737"/>
    </source>
</evidence>
<dbReference type="EMBL" id="JABAYA010000021">
    <property type="protein sequence ID" value="KAF7729899.1"/>
    <property type="molecule type" value="Genomic_DNA"/>
</dbReference>
<evidence type="ECO:0000313" key="10">
    <source>
        <dbReference type="Proteomes" id="UP000605846"/>
    </source>
</evidence>
<feature type="domain" description="Histone-binding protein RBBP4-like N-terminal" evidence="8">
    <location>
        <begin position="19"/>
        <end position="87"/>
    </location>
</feature>
<dbReference type="GO" id="GO:0006325">
    <property type="term" value="P:chromatin organization"/>
    <property type="evidence" value="ECO:0007669"/>
    <property type="project" value="UniProtKB-KW"/>
</dbReference>
<dbReference type="PROSITE" id="PS50294">
    <property type="entry name" value="WD_REPEATS_REGION"/>
    <property type="match status" value="3"/>
</dbReference>
<sequence length="443" mass="50731">MDYELENTNEEENEKIINEEYKVWKKNSPFLYDLVVTHALEWPSLTCQWFPDVKDDKKHKIQRLLLGTHTNDDEPNYLQIANVRLPNETEEVDMREYGECTEGRCGLVKKVVEAETVMTETGKETHIQIVQKILHKGEVNRARYQYENPDIIATKSRSGEVYIFDRTTFDAFPKEDEQFNPTLKLQGHSGEGYGLAWNPHKSRSSRLLSAGFDFKVCLWDIGANPREAKEMDPLSTYVAHTSGVEDVAWHTKFESIFASVGDDARLMIWDCRNRGDKPIHNIHAHEAEVHCVSFCPGSEWVLATGSGDKTAALWDLRNLNVKLHTLQAHQSEILQLSWSPHHEAVLATASYDRRILVWDLSRIGDEQSSEDAEDGPPELLFMHGGHTNKISDFGWNPAEPWVLASTAEDNIVQVWQMASNIYAPNEPAENEKEKEKEENEKNE</sequence>
<accession>A0A8H7BZX4</accession>
<feature type="compositionally biased region" description="Basic and acidic residues" evidence="7">
    <location>
        <begin position="429"/>
        <end position="443"/>
    </location>
</feature>
<evidence type="ECO:0000256" key="7">
    <source>
        <dbReference type="SAM" id="MobiDB-lite"/>
    </source>
</evidence>
<evidence type="ECO:0000256" key="4">
    <source>
        <dbReference type="ARBA" id="ARBA00022853"/>
    </source>
</evidence>
<gene>
    <name evidence="9" type="primary">CAF1</name>
    <name evidence="9" type="ORF">EC973_003633</name>
</gene>
<protein>
    <submittedName>
        <fullName evidence="9">CCR4-Not complex caf1 ribonuclease subunit Caf1</fullName>
    </submittedName>
</protein>
<comment type="subcellular location">
    <subcellularLocation>
        <location evidence="1">Nucleus</location>
    </subcellularLocation>
</comment>
<organism evidence="9 10">
    <name type="scientific">Apophysomyces ossiformis</name>
    <dbReference type="NCBI Taxonomy" id="679940"/>
    <lineage>
        <taxon>Eukaryota</taxon>
        <taxon>Fungi</taxon>
        <taxon>Fungi incertae sedis</taxon>
        <taxon>Mucoromycota</taxon>
        <taxon>Mucoromycotina</taxon>
        <taxon>Mucoromycetes</taxon>
        <taxon>Mucorales</taxon>
        <taxon>Mucorineae</taxon>
        <taxon>Mucoraceae</taxon>
        <taxon>Apophysomyces</taxon>
    </lineage>
</organism>
<name>A0A8H7BZX4_9FUNG</name>